<keyword evidence="10" id="KW-0067">ATP-binding</keyword>
<feature type="domain" description="F-box" evidence="20">
    <location>
        <begin position="1346"/>
        <end position="1392"/>
    </location>
</feature>
<keyword evidence="6 18" id="KW-0812">Transmembrane</keyword>
<dbReference type="FunFam" id="3.50.4.10:FF:000002">
    <property type="entry name" value="G-type lectin S-receptor-like serine/threonine-protein kinase"/>
    <property type="match status" value="2"/>
</dbReference>
<dbReference type="SMART" id="SM00473">
    <property type="entry name" value="PAN_AP"/>
    <property type="match status" value="2"/>
</dbReference>
<evidence type="ECO:0000259" key="22">
    <source>
        <dbReference type="PROSITE" id="PS50948"/>
    </source>
</evidence>
<dbReference type="InterPro" id="IPR001480">
    <property type="entry name" value="Bulb-type_lectin_dom"/>
</dbReference>
<dbReference type="Gene3D" id="3.50.4.10">
    <property type="entry name" value="Hepatocyte Growth Factor"/>
    <property type="match status" value="2"/>
</dbReference>
<keyword evidence="3" id="KW-0723">Serine/threonine-protein kinase</keyword>
<dbReference type="RefSeq" id="XP_021831819.1">
    <property type="nucleotide sequence ID" value="XM_021976127.1"/>
</dbReference>
<feature type="domain" description="Bulb-type lectin" evidence="21">
    <location>
        <begin position="869"/>
        <end position="989"/>
    </location>
</feature>
<dbReference type="InterPro" id="IPR000858">
    <property type="entry name" value="S_locus_glycoprot_dom"/>
</dbReference>
<keyword evidence="5" id="KW-0808">Transferase</keyword>
<sequence length="1837" mass="207124">MVFISIRTCFTSRFWFFHLLWRSPVLIFFRYEYTMQALRSIFVCSFLFPFLRISTPTTPDTITPNRYIRDGESLVSAGGSFELGFFSPGKSNGRYLGIWYTVDTEAVVWVANRETPLGDTSGVLKVTEQGVLVLLNSSNSIVWSSNTSRTAGNPVSQLLDSGNLVVKDGNETNPVNFLWQSFDYLCDTFLPEMKLGWDLVTGLERYVSSWRSKDDPALGEFSLRIDHRGFPQAVVVKGAKIVASAGSWNGLHFTAYPYPPQTRPNPTLEYEFVLNKDEIYYEFRLSKRSTFSRYILNPSGIAQRLTWVHQTHSWELSSTFQADRCENYALCGAYASCNLNVSPLCACLNGFVPKSPKEWNSGYWSDGCVRKIPLACSSGDGFLKYTGVKLPDTSSSWFDKSTSLKECKGLCLNNCSCTAYANLDIREGGTGCLLWFGNLIDIREFTPGGGQDLYIRMAASELDQIEKRSKFNKKKLLGILLISSTLFLLGTLIIGLILYRRKKKLRSQEISHLISGVRSMDCRKDCLGKDMGLPLLNLTTVAKATNEFSSSNKLGEGGFGPVYKGTLIGGKEIAVKRLSKDSGQGLREFKNEVKLIAGLQHRNLVKLLGCCIQEDEKILIYEFMTNRSLDFFIFDNEGQKLLDWATCFHIIGGIARGLLYLHQDSRLRIIHRDLKASNILLDNNMNPKISDFGLAKTFGSDQSRGNTKRVVGTYGYMSPEYAVDGIFSMKSDVFSFGVILLEMLSRQKNRGFSHPDHHLNLLGHAWILWIEDKPLELIDKTLGDSCTISEVLRCLHVALLCVQRVPEDRPSMSSVVLMLSSDVSLPPPKQPGFYTERSVPESPLSTRRCSANTSITIIEARYISTTTTLDTITPSRSMRDGETLVSAGGSFQLGFFSPGTSKGRYLGIWYSVDIETVVWVANRETPLGDSSGVLKVTEQGVLVLLNTSNRIVWSSNSSTTAGNPVSQLMDSGNLVLKDGNETNPDKFLWQSFDYPCDTFLPEMKLGWDLDPAPGEFSVRMDRCGLPQVVTMKGAKIMARVGSWNGLYVTGYPYPHPIFGYEFVFNKDEVYYEYRLLNTSMFLRYMLNPSGIAQRFRWVYQTHSWELSSTFQADRCENYALCGAYASCNLNVSPLCACLNGFVPKSPKEWNSGYWSDGCVRKIPLACSSGDGFLKYTGVKLPDTSSSWFDKSMSLKECKGLCLANCSCTAYANLDIREGGTGCLLWFGNLTDIRQFTSGGGQDLYVRMAASEPDHIVEKSKFNKKKLPGILISSAVFLVATLLIGLILYIRNKKLRSQGVRSIDCTKDYLGEDRCMLKLTNWYKYLNLEDMDNIQDITQGIQEMKFEVIARSFPEEIIQHILIRLPVKFLIKCTSVCKTWRSMIINQSFIRAHLSTTVDFANQNDVDLLLLHRISGSSSRNNYQNTFIHKVEDEVHSVHHDNQAFDEYSKIEFPIAAKKNYGNSHIRVLGTCDGLCCVQEEEKILIYEFMPNKSLDFFIFDKAASSAFVNGVLHWPVVCQTDVDSYYFILTFDLGKEVFSQIPMPKIIQWNFKLGLQLSVSDNRKSIALFMMPNNLFMCLPKCLMYLMPDVHQRPFLVIYHADISDQIEKKSKFNKTKLPGILLISSTLFLLGTLIIGLILYRRKKKLRSQGVRSMDCRKDCLGEDIGLPLLNLTTVAKATNEFSSSNKLGEGGFGPVYKGTLIGGKEIAVKRLSEDSGQGLREFKNEVKLIAGLQHRNLVKLLGCCIQEDENFLIYEFMINRSLDFFIFDQEGQKLLDWAMCFHIIGGIARGLLYLHQDSRLRIIHRDLKASNILLDNNMNPKISDLCANFFRYKSM</sequence>
<dbReference type="InterPro" id="IPR000719">
    <property type="entry name" value="Prot_kinase_dom"/>
</dbReference>
<dbReference type="Pfam" id="PF01453">
    <property type="entry name" value="B_lectin"/>
    <property type="match status" value="2"/>
</dbReference>
<evidence type="ECO:0000256" key="11">
    <source>
        <dbReference type="ARBA" id="ARBA00022989"/>
    </source>
</evidence>
<dbReference type="FunFam" id="1.10.510.10:FF:000060">
    <property type="entry name" value="G-type lectin S-receptor-like serine/threonine-protein kinase"/>
    <property type="match status" value="1"/>
</dbReference>
<name>A0A6P5TYE7_PRUAV</name>
<evidence type="ECO:0000256" key="6">
    <source>
        <dbReference type="ARBA" id="ARBA00022692"/>
    </source>
</evidence>
<evidence type="ECO:0000259" key="20">
    <source>
        <dbReference type="PROSITE" id="PS50181"/>
    </source>
</evidence>
<dbReference type="SUPFAM" id="SSF51110">
    <property type="entry name" value="alpha-D-mannose-specific plant lectins"/>
    <property type="match status" value="2"/>
</dbReference>
<keyword evidence="9" id="KW-0418">Kinase</keyword>
<dbReference type="GeneID" id="110771776"/>
<feature type="domain" description="Apple" evidence="22">
    <location>
        <begin position="376"/>
        <end position="458"/>
    </location>
</feature>
<dbReference type="InterPro" id="IPR021820">
    <property type="entry name" value="S-locus_recpt_kinase_C"/>
</dbReference>
<dbReference type="SUPFAM" id="SSF56112">
    <property type="entry name" value="Protein kinase-like (PK-like)"/>
    <property type="match status" value="2"/>
</dbReference>
<dbReference type="GO" id="GO:0016020">
    <property type="term" value="C:membrane"/>
    <property type="evidence" value="ECO:0007669"/>
    <property type="project" value="UniProtKB-SubCell"/>
</dbReference>
<dbReference type="GO" id="GO:0048544">
    <property type="term" value="P:recognition of pollen"/>
    <property type="evidence" value="ECO:0007669"/>
    <property type="project" value="InterPro"/>
</dbReference>
<dbReference type="PROSITE" id="PS00108">
    <property type="entry name" value="PROTEIN_KINASE_ST"/>
    <property type="match status" value="2"/>
</dbReference>
<dbReference type="SMART" id="SM00256">
    <property type="entry name" value="FBOX"/>
    <property type="match status" value="1"/>
</dbReference>
<dbReference type="CDD" id="cd14066">
    <property type="entry name" value="STKc_IRAK"/>
    <property type="match status" value="1"/>
</dbReference>
<feature type="domain" description="Protein kinase" evidence="19">
    <location>
        <begin position="548"/>
        <end position="833"/>
    </location>
</feature>
<gene>
    <name evidence="24" type="primary">LOC110771776</name>
</gene>
<comment type="catalytic activity">
    <reaction evidence="16">
        <text>L-threonyl-[protein] + ATP = O-phospho-L-threonyl-[protein] + ADP + H(+)</text>
        <dbReference type="Rhea" id="RHEA:46608"/>
        <dbReference type="Rhea" id="RHEA-COMP:11060"/>
        <dbReference type="Rhea" id="RHEA-COMP:11605"/>
        <dbReference type="ChEBI" id="CHEBI:15378"/>
        <dbReference type="ChEBI" id="CHEBI:30013"/>
        <dbReference type="ChEBI" id="CHEBI:30616"/>
        <dbReference type="ChEBI" id="CHEBI:61977"/>
        <dbReference type="ChEBI" id="CHEBI:456216"/>
        <dbReference type="EC" id="2.7.11.1"/>
    </reaction>
</comment>
<comment type="subcellular location">
    <subcellularLocation>
        <location evidence="1">Membrane</location>
        <topology evidence="1">Single-pass membrane protein</topology>
    </subcellularLocation>
</comment>
<evidence type="ECO:0000256" key="16">
    <source>
        <dbReference type="ARBA" id="ARBA00047899"/>
    </source>
</evidence>
<feature type="transmembrane region" description="Helical" evidence="18">
    <location>
        <begin position="1269"/>
        <end position="1289"/>
    </location>
</feature>
<dbReference type="CDD" id="cd00028">
    <property type="entry name" value="B_lectin"/>
    <property type="match status" value="2"/>
</dbReference>
<evidence type="ECO:0000313" key="24">
    <source>
        <dbReference type="RefSeq" id="XP_021831819.1"/>
    </source>
</evidence>
<keyword evidence="14" id="KW-0675">Receptor</keyword>
<dbReference type="InterPro" id="IPR011009">
    <property type="entry name" value="Kinase-like_dom_sf"/>
</dbReference>
<keyword evidence="15" id="KW-0325">Glycoprotein</keyword>
<dbReference type="SMART" id="SM00220">
    <property type="entry name" value="S_TKc"/>
    <property type="match status" value="1"/>
</dbReference>
<evidence type="ECO:0000256" key="7">
    <source>
        <dbReference type="ARBA" id="ARBA00022729"/>
    </source>
</evidence>
<dbReference type="GO" id="GO:0005524">
    <property type="term" value="F:ATP binding"/>
    <property type="evidence" value="ECO:0007669"/>
    <property type="project" value="UniProtKB-KW"/>
</dbReference>
<keyword evidence="13" id="KW-1015">Disulfide bond</keyword>
<dbReference type="InterPro" id="IPR003609">
    <property type="entry name" value="Pan_app"/>
</dbReference>
<keyword evidence="8" id="KW-0547">Nucleotide-binding</keyword>
<dbReference type="InterPro" id="IPR001810">
    <property type="entry name" value="F-box_dom"/>
</dbReference>
<evidence type="ECO:0000313" key="23">
    <source>
        <dbReference type="Proteomes" id="UP000515124"/>
    </source>
</evidence>
<dbReference type="GO" id="GO:0004674">
    <property type="term" value="F:protein serine/threonine kinase activity"/>
    <property type="evidence" value="ECO:0007669"/>
    <property type="project" value="UniProtKB-KW"/>
</dbReference>
<dbReference type="InterPro" id="IPR008271">
    <property type="entry name" value="Ser/Thr_kinase_AS"/>
</dbReference>
<evidence type="ECO:0000256" key="2">
    <source>
        <dbReference type="ARBA" id="ARBA00012513"/>
    </source>
</evidence>
<dbReference type="SUPFAM" id="SSF81383">
    <property type="entry name" value="F-box domain"/>
    <property type="match status" value="1"/>
</dbReference>
<evidence type="ECO:0000256" key="15">
    <source>
        <dbReference type="ARBA" id="ARBA00023180"/>
    </source>
</evidence>
<dbReference type="EC" id="2.7.11.1" evidence="2"/>
<dbReference type="InterPro" id="IPR036426">
    <property type="entry name" value="Bulb-type_lectin_dom_sf"/>
</dbReference>
<feature type="transmembrane region" description="Helical" evidence="18">
    <location>
        <begin position="1620"/>
        <end position="1641"/>
    </location>
</feature>
<evidence type="ECO:0000256" key="18">
    <source>
        <dbReference type="SAM" id="Phobius"/>
    </source>
</evidence>
<dbReference type="Pfam" id="PF00954">
    <property type="entry name" value="S_locus_glycop"/>
    <property type="match status" value="2"/>
</dbReference>
<accession>A0A6P5TYE7</accession>
<dbReference type="Pfam" id="PF11883">
    <property type="entry name" value="DUF3403"/>
    <property type="match status" value="1"/>
</dbReference>
<evidence type="ECO:0000256" key="5">
    <source>
        <dbReference type="ARBA" id="ARBA00022679"/>
    </source>
</evidence>
<dbReference type="Gene3D" id="1.20.1280.50">
    <property type="match status" value="1"/>
</dbReference>
<evidence type="ECO:0000259" key="21">
    <source>
        <dbReference type="PROSITE" id="PS50927"/>
    </source>
</evidence>
<keyword evidence="11 18" id="KW-1133">Transmembrane helix</keyword>
<dbReference type="Gene3D" id="1.10.510.10">
    <property type="entry name" value="Transferase(Phosphotransferase) domain 1"/>
    <property type="match status" value="2"/>
</dbReference>
<evidence type="ECO:0000256" key="9">
    <source>
        <dbReference type="ARBA" id="ARBA00022777"/>
    </source>
</evidence>
<evidence type="ECO:0000256" key="14">
    <source>
        <dbReference type="ARBA" id="ARBA00023170"/>
    </source>
</evidence>
<evidence type="ECO:0000259" key="19">
    <source>
        <dbReference type="PROSITE" id="PS50011"/>
    </source>
</evidence>
<feature type="transmembrane region" description="Helical" evidence="18">
    <location>
        <begin position="476"/>
        <end position="499"/>
    </location>
</feature>
<keyword evidence="12 18" id="KW-0472">Membrane</keyword>
<dbReference type="CDD" id="cd01098">
    <property type="entry name" value="PAN_AP_plant"/>
    <property type="match status" value="2"/>
</dbReference>
<dbReference type="Pfam" id="PF00646">
    <property type="entry name" value="F-box"/>
    <property type="match status" value="1"/>
</dbReference>
<keyword evidence="4" id="KW-0597">Phosphoprotein</keyword>
<dbReference type="Proteomes" id="UP000515124">
    <property type="component" value="Unplaced"/>
</dbReference>
<evidence type="ECO:0000256" key="3">
    <source>
        <dbReference type="ARBA" id="ARBA00022527"/>
    </source>
</evidence>
<feature type="domain" description="Bulb-type lectin" evidence="21">
    <location>
        <begin position="59"/>
        <end position="179"/>
    </location>
</feature>
<organism evidence="23 24">
    <name type="scientific">Prunus avium</name>
    <name type="common">Cherry</name>
    <name type="synonym">Cerasus avium</name>
    <dbReference type="NCBI Taxonomy" id="42229"/>
    <lineage>
        <taxon>Eukaryota</taxon>
        <taxon>Viridiplantae</taxon>
        <taxon>Streptophyta</taxon>
        <taxon>Embryophyta</taxon>
        <taxon>Tracheophyta</taxon>
        <taxon>Spermatophyta</taxon>
        <taxon>Magnoliopsida</taxon>
        <taxon>eudicotyledons</taxon>
        <taxon>Gunneridae</taxon>
        <taxon>Pentapetalae</taxon>
        <taxon>rosids</taxon>
        <taxon>fabids</taxon>
        <taxon>Rosales</taxon>
        <taxon>Rosaceae</taxon>
        <taxon>Amygdaloideae</taxon>
        <taxon>Amygdaleae</taxon>
        <taxon>Prunus</taxon>
    </lineage>
</organism>
<dbReference type="SMART" id="SM00108">
    <property type="entry name" value="B_lectin"/>
    <property type="match status" value="2"/>
</dbReference>
<protein>
    <recommendedName>
        <fullName evidence="2">non-specific serine/threonine protein kinase</fullName>
        <ecNumber evidence="2">2.7.11.1</ecNumber>
    </recommendedName>
</protein>
<evidence type="ECO:0000256" key="13">
    <source>
        <dbReference type="ARBA" id="ARBA00023157"/>
    </source>
</evidence>
<keyword evidence="23" id="KW-1185">Reference proteome</keyword>
<dbReference type="KEGG" id="pavi:110771776"/>
<dbReference type="FunFam" id="1.10.510.10:FF:001023">
    <property type="entry name" value="Os07g0541700 protein"/>
    <property type="match status" value="1"/>
</dbReference>
<evidence type="ECO:0000256" key="8">
    <source>
        <dbReference type="ARBA" id="ARBA00022741"/>
    </source>
</evidence>
<reference evidence="24" key="1">
    <citation type="submission" date="2025-08" db="UniProtKB">
        <authorList>
            <consortium name="RefSeq"/>
        </authorList>
    </citation>
    <scope>IDENTIFICATION</scope>
</reference>
<proteinExistence type="predicted"/>
<dbReference type="InterPro" id="IPR001245">
    <property type="entry name" value="Ser-Thr/Tyr_kinase_cat_dom"/>
</dbReference>
<dbReference type="PROSITE" id="PS50181">
    <property type="entry name" value="FBOX"/>
    <property type="match status" value="1"/>
</dbReference>
<dbReference type="PROSITE" id="PS50927">
    <property type="entry name" value="BULB_LECTIN"/>
    <property type="match status" value="2"/>
</dbReference>
<dbReference type="InterPro" id="IPR036047">
    <property type="entry name" value="F-box-like_dom_sf"/>
</dbReference>
<dbReference type="Pfam" id="PF08276">
    <property type="entry name" value="PAN_2"/>
    <property type="match status" value="2"/>
</dbReference>
<evidence type="ECO:0000256" key="1">
    <source>
        <dbReference type="ARBA" id="ARBA00004167"/>
    </source>
</evidence>
<evidence type="ECO:0000256" key="17">
    <source>
        <dbReference type="ARBA" id="ARBA00048679"/>
    </source>
</evidence>
<feature type="domain" description="Apple" evidence="22">
    <location>
        <begin position="1166"/>
        <end position="1248"/>
    </location>
</feature>
<dbReference type="PROSITE" id="PS50948">
    <property type="entry name" value="PAN"/>
    <property type="match status" value="2"/>
</dbReference>
<comment type="catalytic activity">
    <reaction evidence="17">
        <text>L-seryl-[protein] + ATP = O-phospho-L-seryl-[protein] + ADP + H(+)</text>
        <dbReference type="Rhea" id="RHEA:17989"/>
        <dbReference type="Rhea" id="RHEA-COMP:9863"/>
        <dbReference type="Rhea" id="RHEA-COMP:11604"/>
        <dbReference type="ChEBI" id="CHEBI:15378"/>
        <dbReference type="ChEBI" id="CHEBI:29999"/>
        <dbReference type="ChEBI" id="CHEBI:30616"/>
        <dbReference type="ChEBI" id="CHEBI:83421"/>
        <dbReference type="ChEBI" id="CHEBI:456216"/>
        <dbReference type="EC" id="2.7.11.1"/>
    </reaction>
</comment>
<dbReference type="Gene3D" id="2.90.10.10">
    <property type="entry name" value="Bulb-type lectin domain"/>
    <property type="match status" value="2"/>
</dbReference>
<dbReference type="PROSITE" id="PS50011">
    <property type="entry name" value="PROTEIN_KINASE_DOM"/>
    <property type="match status" value="2"/>
</dbReference>
<dbReference type="Gene3D" id="3.30.200.20">
    <property type="entry name" value="Phosphorylase Kinase, domain 1"/>
    <property type="match status" value="2"/>
</dbReference>
<dbReference type="FunFam" id="3.30.200.20:FF:000195">
    <property type="entry name" value="G-type lectin S-receptor-like serine/threonine-protein kinase"/>
    <property type="match status" value="2"/>
</dbReference>
<evidence type="ECO:0000256" key="12">
    <source>
        <dbReference type="ARBA" id="ARBA00023136"/>
    </source>
</evidence>
<dbReference type="FunFam" id="2.90.10.10:FF:000004">
    <property type="entry name" value="G-type lectin S-receptor-like serine/threonine-protein kinase"/>
    <property type="match status" value="2"/>
</dbReference>
<evidence type="ECO:0000256" key="10">
    <source>
        <dbReference type="ARBA" id="ARBA00022840"/>
    </source>
</evidence>
<feature type="transmembrane region" description="Helical" evidence="18">
    <location>
        <begin position="1566"/>
        <end position="1587"/>
    </location>
</feature>
<dbReference type="Pfam" id="PF07714">
    <property type="entry name" value="PK_Tyr_Ser-Thr"/>
    <property type="match status" value="2"/>
</dbReference>
<keyword evidence="7" id="KW-0732">Signal</keyword>
<evidence type="ECO:0000256" key="4">
    <source>
        <dbReference type="ARBA" id="ARBA00022553"/>
    </source>
</evidence>
<dbReference type="CDD" id="cd22157">
    <property type="entry name" value="F-box_AtFBW1-like"/>
    <property type="match status" value="1"/>
</dbReference>
<feature type="domain" description="Protein kinase" evidence="19">
    <location>
        <begin position="1683"/>
        <end position="1837"/>
    </location>
</feature>
<dbReference type="PANTHER" id="PTHR32444:SF183">
    <property type="entry name" value="APPLE DOMAIN-CONTAINING PROTEIN"/>
    <property type="match status" value="1"/>
</dbReference>
<dbReference type="PANTHER" id="PTHR32444">
    <property type="entry name" value="BULB-TYPE LECTIN DOMAIN-CONTAINING PROTEIN"/>
    <property type="match status" value="1"/>
</dbReference>